<reference evidence="1 4" key="3">
    <citation type="submission" date="2020-08" db="EMBL/GenBank/DDBJ databases">
        <title>Genomic Encyclopedia of Type Strains, Phase IV (KMG-IV): sequencing the most valuable type-strain genomes for metagenomic binning, comparative biology and taxonomic classification.</title>
        <authorList>
            <person name="Goeker M."/>
        </authorList>
    </citation>
    <scope>NUCLEOTIDE SEQUENCE [LARGE SCALE GENOMIC DNA]</scope>
    <source>
        <strain evidence="1 4">DSM 100995</strain>
    </source>
</reference>
<comment type="caution">
    <text evidence="2">The sequence shown here is derived from an EMBL/GenBank/DDBJ whole genome shotgun (WGS) entry which is preliminary data.</text>
</comment>
<organism evidence="2 3">
    <name type="scientific">Mucilaginibacter phyllosphaerae</name>
    <dbReference type="NCBI Taxonomy" id="1812349"/>
    <lineage>
        <taxon>Bacteria</taxon>
        <taxon>Pseudomonadati</taxon>
        <taxon>Bacteroidota</taxon>
        <taxon>Sphingobacteriia</taxon>
        <taxon>Sphingobacteriales</taxon>
        <taxon>Sphingobacteriaceae</taxon>
        <taxon>Mucilaginibacter</taxon>
    </lineage>
</organism>
<dbReference type="EMBL" id="JACIEG010000005">
    <property type="protein sequence ID" value="MBB3970087.1"/>
    <property type="molecule type" value="Genomic_DNA"/>
</dbReference>
<dbReference type="Proteomes" id="UP000583101">
    <property type="component" value="Unassembled WGS sequence"/>
</dbReference>
<dbReference type="OrthoDB" id="796224at2"/>
<reference evidence="2 3" key="1">
    <citation type="journal article" date="2016" name="Int. J. Syst. Evol. Microbiol.">
        <title>Proposal of Mucilaginibacter phyllosphaerae sp. nov. isolated from the phyllosphere of Galium album.</title>
        <authorList>
            <person name="Aydogan E.L."/>
            <person name="Busse H.J."/>
            <person name="Moser G."/>
            <person name="Muller C."/>
            <person name="Kampfer P."/>
            <person name="Glaeser S.P."/>
        </authorList>
    </citation>
    <scope>NUCLEOTIDE SEQUENCE [LARGE SCALE GENOMIC DNA]</scope>
    <source>
        <strain evidence="2 3">PP-F2FG21</strain>
    </source>
</reference>
<keyword evidence="4" id="KW-1185">Reference proteome</keyword>
<reference evidence="2" key="2">
    <citation type="submission" date="2019-03" db="EMBL/GenBank/DDBJ databases">
        <authorList>
            <person name="Yan Y.-Q."/>
            <person name="Du Z.-J."/>
        </authorList>
    </citation>
    <scope>NUCLEOTIDE SEQUENCE</scope>
    <source>
        <strain evidence="2">PP-F2FG21</strain>
    </source>
</reference>
<protein>
    <submittedName>
        <fullName evidence="2">Uncharacterized protein</fullName>
    </submittedName>
</protein>
<sequence>MQEKFDVALPDGCLLPQNDRQLLAVIQTVFMPGSQPYTLLINALTEENKDKFGSSEFEGLQFEIKRFDPQVLTGRLRITYQLRLTFSCSAIVNNLNNQHAYWDFTINAFTNTAHFTGEAYGDLRSTADEF</sequence>
<dbReference type="RefSeq" id="WP_134336089.1">
    <property type="nucleotide sequence ID" value="NZ_BMCZ01000003.1"/>
</dbReference>
<dbReference type="EMBL" id="SNQG01000003">
    <property type="protein sequence ID" value="TEW66478.1"/>
    <property type="molecule type" value="Genomic_DNA"/>
</dbReference>
<dbReference type="AlphaFoldDB" id="A0A4Y8ACY7"/>
<evidence type="ECO:0000313" key="1">
    <source>
        <dbReference type="EMBL" id="MBB3970087.1"/>
    </source>
</evidence>
<dbReference type="Proteomes" id="UP000297248">
    <property type="component" value="Unassembled WGS sequence"/>
</dbReference>
<evidence type="ECO:0000313" key="3">
    <source>
        <dbReference type="Proteomes" id="UP000297248"/>
    </source>
</evidence>
<evidence type="ECO:0000313" key="2">
    <source>
        <dbReference type="EMBL" id="TEW66478.1"/>
    </source>
</evidence>
<proteinExistence type="predicted"/>
<accession>A0A4Y8ACY7</accession>
<evidence type="ECO:0000313" key="4">
    <source>
        <dbReference type="Proteomes" id="UP000583101"/>
    </source>
</evidence>
<name>A0A4Y8ACY7_9SPHI</name>
<gene>
    <name evidence="2" type="ORF">E2R65_08605</name>
    <name evidence="1" type="ORF">GGR35_002703</name>
</gene>